<comment type="caution">
    <text evidence="1">The sequence shown here is derived from an EMBL/GenBank/DDBJ whole genome shotgun (WGS) entry which is preliminary data.</text>
</comment>
<keyword evidence="2" id="KW-1185">Reference proteome</keyword>
<evidence type="ECO:0000313" key="1">
    <source>
        <dbReference type="EMBL" id="TNN69633.1"/>
    </source>
</evidence>
<dbReference type="AlphaFoldDB" id="A0A4Z2HXE8"/>
<reference evidence="1 2" key="1">
    <citation type="submission" date="2019-03" db="EMBL/GenBank/DDBJ databases">
        <title>First draft genome of Liparis tanakae, snailfish: a comprehensive survey of snailfish specific genes.</title>
        <authorList>
            <person name="Kim W."/>
            <person name="Song I."/>
            <person name="Jeong J.-H."/>
            <person name="Kim D."/>
            <person name="Kim S."/>
            <person name="Ryu S."/>
            <person name="Song J.Y."/>
            <person name="Lee S.K."/>
        </authorList>
    </citation>
    <scope>NUCLEOTIDE SEQUENCE [LARGE SCALE GENOMIC DNA]</scope>
    <source>
        <tissue evidence="1">Muscle</tissue>
    </source>
</reference>
<gene>
    <name evidence="1" type="ORF">EYF80_020123</name>
</gene>
<accession>A0A4Z2HXE8</accession>
<name>A0A4Z2HXE8_9TELE</name>
<dbReference type="Proteomes" id="UP000314294">
    <property type="component" value="Unassembled WGS sequence"/>
</dbReference>
<evidence type="ECO:0000313" key="2">
    <source>
        <dbReference type="Proteomes" id="UP000314294"/>
    </source>
</evidence>
<protein>
    <submittedName>
        <fullName evidence="1">Uncharacterized protein</fullName>
    </submittedName>
</protein>
<organism evidence="1 2">
    <name type="scientific">Liparis tanakae</name>
    <name type="common">Tanaka's snailfish</name>
    <dbReference type="NCBI Taxonomy" id="230148"/>
    <lineage>
        <taxon>Eukaryota</taxon>
        <taxon>Metazoa</taxon>
        <taxon>Chordata</taxon>
        <taxon>Craniata</taxon>
        <taxon>Vertebrata</taxon>
        <taxon>Euteleostomi</taxon>
        <taxon>Actinopterygii</taxon>
        <taxon>Neopterygii</taxon>
        <taxon>Teleostei</taxon>
        <taxon>Neoteleostei</taxon>
        <taxon>Acanthomorphata</taxon>
        <taxon>Eupercaria</taxon>
        <taxon>Perciformes</taxon>
        <taxon>Cottioidei</taxon>
        <taxon>Cottales</taxon>
        <taxon>Liparidae</taxon>
        <taxon>Liparis</taxon>
    </lineage>
</organism>
<proteinExistence type="predicted"/>
<dbReference type="EMBL" id="SRLO01000173">
    <property type="protein sequence ID" value="TNN69633.1"/>
    <property type="molecule type" value="Genomic_DNA"/>
</dbReference>
<sequence>MQDNLFPVEFCYLLLDAQQAPHFTALEAAKAGDGRNSAMARARDAFTFQAELQPNWRRLLCTAMEEMHPERGRRLWSAVLFKDAVVIAVSQLIIAGILEEVAEKHPRQTPLLLRFNHDILMALIKLVLSSKRGLAATRRCSSHLEAE</sequence>